<comment type="caution">
    <text evidence="1">The sequence shown here is derived from an EMBL/GenBank/DDBJ whole genome shotgun (WGS) entry which is preliminary data.</text>
</comment>
<evidence type="ECO:0008006" key="3">
    <source>
        <dbReference type="Google" id="ProtNLM"/>
    </source>
</evidence>
<keyword evidence="2" id="KW-1185">Reference proteome</keyword>
<name>A0ABW8Y988_9FLAO</name>
<protein>
    <recommendedName>
        <fullName evidence="3">Serine hydrolase</fullName>
    </recommendedName>
</protein>
<proteinExistence type="predicted"/>
<reference evidence="1 2" key="1">
    <citation type="submission" date="2024-06" db="EMBL/GenBank/DDBJ databases">
        <authorList>
            <person name="Kaempfer P."/>
            <person name="Viver T."/>
        </authorList>
    </citation>
    <scope>NUCLEOTIDE SEQUENCE [LARGE SCALE GENOMIC DNA]</scope>
    <source>
        <strain evidence="1 2">ST-37</strain>
    </source>
</reference>
<evidence type="ECO:0000313" key="2">
    <source>
        <dbReference type="Proteomes" id="UP001629058"/>
    </source>
</evidence>
<accession>A0ABW8Y988</accession>
<dbReference type="Proteomes" id="UP001629058">
    <property type="component" value="Unassembled WGS sequence"/>
</dbReference>
<gene>
    <name evidence="1" type="ORF">ABS765_17655</name>
</gene>
<feature type="non-terminal residue" evidence="1">
    <location>
        <position position="1"/>
    </location>
</feature>
<organism evidence="1 2">
    <name type="scientific">Chryseobacterium terrae</name>
    <dbReference type="NCBI Taxonomy" id="3163299"/>
    <lineage>
        <taxon>Bacteria</taxon>
        <taxon>Pseudomonadati</taxon>
        <taxon>Bacteroidota</taxon>
        <taxon>Flavobacteriia</taxon>
        <taxon>Flavobacteriales</taxon>
        <taxon>Weeksellaceae</taxon>
        <taxon>Chryseobacterium group</taxon>
        <taxon>Chryseobacterium</taxon>
    </lineage>
</organism>
<sequence>IFSDLFHTLKVKEYKNCVLTKLATPDAFCYSIWANDDNRIKYRFFYGFLGQFIIMIPEKNMIIVKTGFYNTLETDSKLRPTQVQMLVDEAVILYS</sequence>
<evidence type="ECO:0000313" key="1">
    <source>
        <dbReference type="EMBL" id="MFL9835845.1"/>
    </source>
</evidence>
<dbReference type="EMBL" id="JBELPY010000024">
    <property type="protein sequence ID" value="MFL9835845.1"/>
    <property type="molecule type" value="Genomic_DNA"/>
</dbReference>